<dbReference type="EMBL" id="SDMP01000005">
    <property type="protein sequence ID" value="RYR56196.1"/>
    <property type="molecule type" value="Genomic_DNA"/>
</dbReference>
<keyword evidence="2" id="KW-1185">Reference proteome</keyword>
<dbReference type="AlphaFoldDB" id="A0A445CZ35"/>
<organism evidence="1 2">
    <name type="scientific">Arachis hypogaea</name>
    <name type="common">Peanut</name>
    <dbReference type="NCBI Taxonomy" id="3818"/>
    <lineage>
        <taxon>Eukaryota</taxon>
        <taxon>Viridiplantae</taxon>
        <taxon>Streptophyta</taxon>
        <taxon>Embryophyta</taxon>
        <taxon>Tracheophyta</taxon>
        <taxon>Spermatophyta</taxon>
        <taxon>Magnoliopsida</taxon>
        <taxon>eudicotyledons</taxon>
        <taxon>Gunneridae</taxon>
        <taxon>Pentapetalae</taxon>
        <taxon>rosids</taxon>
        <taxon>fabids</taxon>
        <taxon>Fabales</taxon>
        <taxon>Fabaceae</taxon>
        <taxon>Papilionoideae</taxon>
        <taxon>50 kb inversion clade</taxon>
        <taxon>dalbergioids sensu lato</taxon>
        <taxon>Dalbergieae</taxon>
        <taxon>Pterocarpus clade</taxon>
        <taxon>Arachis</taxon>
    </lineage>
</organism>
<reference evidence="1 2" key="1">
    <citation type="submission" date="2019-01" db="EMBL/GenBank/DDBJ databases">
        <title>Sequencing of cultivated peanut Arachis hypogaea provides insights into genome evolution and oil improvement.</title>
        <authorList>
            <person name="Chen X."/>
        </authorList>
    </citation>
    <scope>NUCLEOTIDE SEQUENCE [LARGE SCALE GENOMIC DNA]</scope>
    <source>
        <strain evidence="2">cv. Fuhuasheng</strain>
        <tissue evidence="1">Leaves</tissue>
    </source>
</reference>
<comment type="caution">
    <text evidence="1">The sequence shown here is derived from an EMBL/GenBank/DDBJ whole genome shotgun (WGS) entry which is preliminary data.</text>
</comment>
<evidence type="ECO:0000313" key="2">
    <source>
        <dbReference type="Proteomes" id="UP000289738"/>
    </source>
</evidence>
<gene>
    <name evidence="1" type="ORF">Ahy_A05g021957</name>
</gene>
<name>A0A445CZ35_ARAHY</name>
<sequence length="128" mass="13512">MEIQETGLHRFHPFSDPLKFPELSQELPRMETVSCTTSLIMLLPDETNLLHGSPSQDSVPLQATDLASSPVASKEVIGFMLPPALSPRFPPSFISSNHAGICCSSGPCGTPSSLFSEALSVGGGDLAD</sequence>
<evidence type="ECO:0000313" key="1">
    <source>
        <dbReference type="EMBL" id="RYR56196.1"/>
    </source>
</evidence>
<dbReference type="Proteomes" id="UP000289738">
    <property type="component" value="Chromosome A05"/>
</dbReference>
<protein>
    <submittedName>
        <fullName evidence="1">Uncharacterized protein</fullName>
    </submittedName>
</protein>
<proteinExistence type="predicted"/>
<accession>A0A445CZ35</accession>